<comment type="subunit">
    <text evidence="9">Homohexamer. The homohexamer assembles into an open ring structure.</text>
</comment>
<dbReference type="SMART" id="SM00357">
    <property type="entry name" value="CSP"/>
    <property type="match status" value="1"/>
</dbReference>
<evidence type="ECO:0000259" key="12">
    <source>
        <dbReference type="PROSITE" id="PS51856"/>
    </source>
</evidence>
<keyword evidence="3 9" id="KW-0378">Hydrolase</keyword>
<dbReference type="InterPro" id="IPR011129">
    <property type="entry name" value="CSD"/>
</dbReference>
<feature type="binding site" evidence="9">
    <location>
        <begin position="165"/>
        <end position="170"/>
    </location>
    <ligand>
        <name>ATP</name>
        <dbReference type="ChEBI" id="CHEBI:30616"/>
    </ligand>
</feature>
<keyword evidence="7 9" id="KW-0805">Transcription regulation</keyword>
<dbReference type="InterPro" id="IPR036269">
    <property type="entry name" value="Rho_N_sf"/>
</dbReference>
<dbReference type="Gene3D" id="2.40.50.140">
    <property type="entry name" value="Nucleic acid-binding proteins"/>
    <property type="match status" value="1"/>
</dbReference>
<dbReference type="NCBIfam" id="NF006886">
    <property type="entry name" value="PRK09376.1"/>
    <property type="match status" value="1"/>
</dbReference>
<reference evidence="13" key="1">
    <citation type="submission" date="2020-04" db="EMBL/GenBank/DDBJ databases">
        <authorList>
            <person name="Zhang T."/>
        </authorList>
    </citation>
    <scope>NUCLEOTIDE SEQUENCE</scope>
    <source>
        <strain evidence="13">HKST-UBA14</strain>
    </source>
</reference>
<dbReference type="PROSITE" id="PS51856">
    <property type="entry name" value="RHO_RNA_BD"/>
    <property type="match status" value="1"/>
</dbReference>
<comment type="caution">
    <text evidence="9">Lacks conserved residue(s) required for the propagation of feature annotation.</text>
</comment>
<organism evidence="13 14">
    <name type="scientific">Candidatus Dojkabacteria bacterium</name>
    <dbReference type="NCBI Taxonomy" id="2099670"/>
    <lineage>
        <taxon>Bacteria</taxon>
        <taxon>Candidatus Dojkabacteria</taxon>
    </lineage>
</organism>
<dbReference type="CDD" id="cd04459">
    <property type="entry name" value="Rho_CSD"/>
    <property type="match status" value="1"/>
</dbReference>
<dbReference type="GO" id="GO:0003723">
    <property type="term" value="F:RNA binding"/>
    <property type="evidence" value="ECO:0007669"/>
    <property type="project" value="UniProtKB-UniRule"/>
</dbReference>
<dbReference type="InterPro" id="IPR003593">
    <property type="entry name" value="AAA+_ATPase"/>
</dbReference>
<dbReference type="SMART" id="SM00959">
    <property type="entry name" value="Rho_N"/>
    <property type="match status" value="1"/>
</dbReference>
<dbReference type="InterPro" id="IPR000194">
    <property type="entry name" value="ATPase_F1/V1/A1_a/bsu_nucl-bd"/>
</dbReference>
<evidence type="ECO:0000313" key="13">
    <source>
        <dbReference type="EMBL" id="MCA9382954.1"/>
    </source>
</evidence>
<dbReference type="CDD" id="cd01128">
    <property type="entry name" value="rho_factor_C"/>
    <property type="match status" value="1"/>
</dbReference>
<dbReference type="GO" id="GO:0005524">
    <property type="term" value="F:ATP binding"/>
    <property type="evidence" value="ECO:0007669"/>
    <property type="project" value="UniProtKB-UniRule"/>
</dbReference>
<dbReference type="PANTHER" id="PTHR46425">
    <property type="entry name" value="TRANSCRIPTION TERMINATION FACTOR RHO"/>
    <property type="match status" value="1"/>
</dbReference>
<dbReference type="NCBIfam" id="TIGR00767">
    <property type="entry name" value="rho"/>
    <property type="match status" value="1"/>
</dbReference>
<dbReference type="Gene3D" id="3.40.50.300">
    <property type="entry name" value="P-loop containing nucleotide triphosphate hydrolases"/>
    <property type="match status" value="1"/>
</dbReference>
<keyword evidence="5 9" id="KW-0067">ATP-binding</keyword>
<dbReference type="Pfam" id="PF00006">
    <property type="entry name" value="ATP-synt_ab"/>
    <property type="match status" value="1"/>
</dbReference>
<dbReference type="InterPro" id="IPR004665">
    <property type="entry name" value="Term_rho"/>
</dbReference>
<dbReference type="AlphaFoldDB" id="A0A955L4L9"/>
<sequence>MTLKELDEKTLKDLRKIAKDLKIKESADLNKSDLIIKILEEQTKRGGNIFAEGVLEIMNDGSHGVLRSLKLMPGNNDVYVSGSQIKRFNLRPGDFVSGQARPPKEGERYLSLLRIEAINGGSPDEALSRPTFQKLTPIFPDEQIKLETESHILSTRIIDLLAPIGKGQRGMIVAPPKVGKTWLLKEIADGISKNHPDIHLMVVLVGERPEEVTDMERSVNGEVVAANFDEAPEMHTKIAEMAIERAKRLVEQGKDVCILMDSITRLARAYNITAPPSGRTLSGGFDPVAIYPPKKFFGAARNFEGKNGSLTILATALVETGSRMDEVIFEEFKGTGNMELRLERKLSQRRIYPAINVKASRTRNEDKLLDPDVLNASWRVIRMLDTLKEDDATGLLIERLKKTKDNKEFIATLHENFE</sequence>
<evidence type="ECO:0000256" key="7">
    <source>
        <dbReference type="ARBA" id="ARBA00023015"/>
    </source>
</evidence>
<dbReference type="GO" id="GO:0016787">
    <property type="term" value="F:hydrolase activity"/>
    <property type="evidence" value="ECO:0007669"/>
    <property type="project" value="UniProtKB-KW"/>
</dbReference>
<dbReference type="GO" id="GO:0006353">
    <property type="term" value="P:DNA-templated transcription termination"/>
    <property type="evidence" value="ECO:0007669"/>
    <property type="project" value="UniProtKB-UniRule"/>
</dbReference>
<dbReference type="SUPFAM" id="SSF52540">
    <property type="entry name" value="P-loop containing nucleoside triphosphate hydrolases"/>
    <property type="match status" value="1"/>
</dbReference>
<comment type="function">
    <text evidence="9">Facilitates transcription termination by a mechanism that involves Rho binding to the nascent RNA, activation of Rho's RNA-dependent ATPase activity, and release of the mRNA from the DNA template.</text>
</comment>
<evidence type="ECO:0000256" key="4">
    <source>
        <dbReference type="ARBA" id="ARBA00022806"/>
    </source>
</evidence>
<evidence type="ECO:0000256" key="3">
    <source>
        <dbReference type="ARBA" id="ARBA00022801"/>
    </source>
</evidence>
<dbReference type="Pfam" id="PF07497">
    <property type="entry name" value="Rho_RNA_bind"/>
    <property type="match status" value="1"/>
</dbReference>
<evidence type="ECO:0000256" key="1">
    <source>
        <dbReference type="ARBA" id="ARBA00022472"/>
    </source>
</evidence>
<dbReference type="Pfam" id="PF07498">
    <property type="entry name" value="Rho_N"/>
    <property type="match status" value="1"/>
</dbReference>
<comment type="caution">
    <text evidence="13">The sequence shown here is derived from an EMBL/GenBank/DDBJ whole genome shotgun (WGS) entry which is preliminary data.</text>
</comment>
<dbReference type="InterPro" id="IPR012340">
    <property type="entry name" value="NA-bd_OB-fold"/>
</dbReference>
<dbReference type="InterPro" id="IPR027417">
    <property type="entry name" value="P-loop_NTPase"/>
</dbReference>
<dbReference type="InterPro" id="IPR041703">
    <property type="entry name" value="Rho_factor_ATP-bd"/>
</dbReference>
<protein>
    <recommendedName>
        <fullName evidence="9 10">Transcription termination factor Rho</fullName>
        <ecNumber evidence="9 10">3.6.4.-</ecNumber>
    </recommendedName>
    <alternativeName>
        <fullName evidence="9">ATP-dependent helicase Rho</fullName>
    </alternativeName>
</protein>
<name>A0A955L4L9_9BACT</name>
<evidence type="ECO:0000256" key="10">
    <source>
        <dbReference type="NCBIfam" id="TIGR00767"/>
    </source>
</evidence>
<evidence type="ECO:0000256" key="11">
    <source>
        <dbReference type="PROSITE-ProRule" id="PRU01203"/>
    </source>
</evidence>
<dbReference type="SUPFAM" id="SSF68912">
    <property type="entry name" value="Rho N-terminal domain-like"/>
    <property type="match status" value="1"/>
</dbReference>
<accession>A0A955L4L9</accession>
<gene>
    <name evidence="9 13" type="primary">rho</name>
    <name evidence="13" type="ORF">KC909_01185</name>
</gene>
<feature type="binding site" evidence="9">
    <location>
        <begin position="177"/>
        <end position="182"/>
    </location>
    <ligand>
        <name>ATP</name>
        <dbReference type="ChEBI" id="CHEBI:30616"/>
    </ligand>
</feature>
<feature type="binding site" evidence="9">
    <location>
        <position position="208"/>
    </location>
    <ligand>
        <name>ATP</name>
        <dbReference type="ChEBI" id="CHEBI:30616"/>
    </ligand>
</feature>
<evidence type="ECO:0000256" key="8">
    <source>
        <dbReference type="ARBA" id="ARBA00023163"/>
    </source>
</evidence>
<proteinExistence type="inferred from homology"/>
<dbReference type="SMART" id="SM00382">
    <property type="entry name" value="AAA"/>
    <property type="match status" value="1"/>
</dbReference>
<dbReference type="GO" id="GO:0004386">
    <property type="term" value="F:helicase activity"/>
    <property type="evidence" value="ECO:0007669"/>
    <property type="project" value="UniProtKB-UniRule"/>
</dbReference>
<keyword evidence="4 9" id="KW-0347">Helicase</keyword>
<dbReference type="HAMAP" id="MF_01884">
    <property type="entry name" value="Rho"/>
    <property type="match status" value="1"/>
</dbReference>
<dbReference type="SUPFAM" id="SSF50249">
    <property type="entry name" value="Nucleic acid-binding proteins"/>
    <property type="match status" value="1"/>
</dbReference>
<reference evidence="13" key="2">
    <citation type="journal article" date="2021" name="Microbiome">
        <title>Successional dynamics and alternative stable states in a saline activated sludge microbial community over 9 years.</title>
        <authorList>
            <person name="Wang Y."/>
            <person name="Ye J."/>
            <person name="Ju F."/>
            <person name="Liu L."/>
            <person name="Boyd J.A."/>
            <person name="Deng Y."/>
            <person name="Parks D.H."/>
            <person name="Jiang X."/>
            <person name="Yin X."/>
            <person name="Woodcroft B.J."/>
            <person name="Tyson G.W."/>
            <person name="Hugenholtz P."/>
            <person name="Polz M.F."/>
            <person name="Zhang T."/>
        </authorList>
    </citation>
    <scope>NUCLEOTIDE SEQUENCE</scope>
    <source>
        <strain evidence="13">HKST-UBA14</strain>
    </source>
</reference>
<evidence type="ECO:0000256" key="5">
    <source>
        <dbReference type="ARBA" id="ARBA00022840"/>
    </source>
</evidence>
<evidence type="ECO:0000256" key="6">
    <source>
        <dbReference type="ARBA" id="ARBA00022884"/>
    </source>
</evidence>
<comment type="similarity">
    <text evidence="9 11">Belongs to the Rho family.</text>
</comment>
<dbReference type="InterPro" id="IPR011112">
    <property type="entry name" value="Rho-like_N"/>
</dbReference>
<dbReference type="EC" id="3.6.4.-" evidence="9 10"/>
<dbReference type="Proteomes" id="UP000783287">
    <property type="component" value="Unassembled WGS sequence"/>
</dbReference>
<dbReference type="GO" id="GO:0008186">
    <property type="term" value="F:ATP-dependent activity, acting on RNA"/>
    <property type="evidence" value="ECO:0007669"/>
    <property type="project" value="UniProtKB-UniRule"/>
</dbReference>
<keyword evidence="1 9" id="KW-0806">Transcription termination</keyword>
<evidence type="ECO:0000256" key="2">
    <source>
        <dbReference type="ARBA" id="ARBA00022741"/>
    </source>
</evidence>
<keyword evidence="8 9" id="KW-0804">Transcription</keyword>
<dbReference type="EMBL" id="JAGQLK010000015">
    <property type="protein sequence ID" value="MCA9382954.1"/>
    <property type="molecule type" value="Genomic_DNA"/>
</dbReference>
<dbReference type="InterPro" id="IPR011113">
    <property type="entry name" value="Rho_RNA-bd"/>
</dbReference>
<dbReference type="PANTHER" id="PTHR46425:SF1">
    <property type="entry name" value="TRANSCRIPTION TERMINATION FACTOR RHO"/>
    <property type="match status" value="1"/>
</dbReference>
<keyword evidence="2 9" id="KW-0547">Nucleotide-binding</keyword>
<evidence type="ECO:0000256" key="9">
    <source>
        <dbReference type="HAMAP-Rule" id="MF_01884"/>
    </source>
</evidence>
<feature type="domain" description="Rho RNA-BD" evidence="12">
    <location>
        <begin position="48"/>
        <end position="122"/>
    </location>
</feature>
<keyword evidence="6 9" id="KW-0694">RNA-binding</keyword>
<evidence type="ECO:0000313" key="14">
    <source>
        <dbReference type="Proteomes" id="UP000783287"/>
    </source>
</evidence>